<dbReference type="InterPro" id="IPR057326">
    <property type="entry name" value="KR_dom"/>
</dbReference>
<dbReference type="AlphaFoldDB" id="A0A0D3KSN0"/>
<reference evidence="6" key="2">
    <citation type="submission" date="2024-10" db="UniProtKB">
        <authorList>
            <consortium name="EnsemblProtists"/>
        </authorList>
    </citation>
    <scope>IDENTIFICATION</scope>
</reference>
<dbReference type="HOGENOM" id="CLU_437715_0_0_1"/>
<feature type="domain" description="Ketoreductase" evidence="4">
    <location>
        <begin position="335"/>
        <end position="513"/>
    </location>
</feature>
<dbReference type="PaxDb" id="2903-EOD38765"/>
<evidence type="ECO:0000256" key="3">
    <source>
        <dbReference type="SAM" id="MobiDB-lite"/>
    </source>
</evidence>
<dbReference type="InterPro" id="IPR020843">
    <property type="entry name" value="ER"/>
</dbReference>
<feature type="domain" description="Enoyl reductase (ER)" evidence="5">
    <location>
        <begin position="24"/>
        <end position="323"/>
    </location>
</feature>
<dbReference type="PANTHER" id="PTHR43775:SF37">
    <property type="entry name" value="SI:DKEY-61P9.11"/>
    <property type="match status" value="1"/>
</dbReference>
<dbReference type="GO" id="GO:0006633">
    <property type="term" value="P:fatty acid biosynthetic process"/>
    <property type="evidence" value="ECO:0007669"/>
    <property type="project" value="TreeGrafter"/>
</dbReference>
<dbReference type="STRING" id="2903.R1FI73"/>
<keyword evidence="2" id="KW-0597">Phosphoprotein</keyword>
<dbReference type="RefSeq" id="XP_005791194.1">
    <property type="nucleotide sequence ID" value="XM_005791137.1"/>
</dbReference>
<dbReference type="InterPro" id="IPR011032">
    <property type="entry name" value="GroES-like_sf"/>
</dbReference>
<dbReference type="KEGG" id="ehx:EMIHUDRAFT_224172"/>
<evidence type="ECO:0000259" key="4">
    <source>
        <dbReference type="SMART" id="SM00822"/>
    </source>
</evidence>
<dbReference type="InterPro" id="IPR036291">
    <property type="entry name" value="NAD(P)-bd_dom_sf"/>
</dbReference>
<dbReference type="InterPro" id="IPR013968">
    <property type="entry name" value="PKS_KR"/>
</dbReference>
<dbReference type="PANTHER" id="PTHR43775">
    <property type="entry name" value="FATTY ACID SYNTHASE"/>
    <property type="match status" value="1"/>
</dbReference>
<protein>
    <recommendedName>
        <fullName evidence="8">Enoyl reductase (ER) domain-containing protein</fullName>
    </recommendedName>
</protein>
<feature type="region of interest" description="Disordered" evidence="3">
    <location>
        <begin position="1"/>
        <end position="31"/>
    </location>
</feature>
<organism evidence="6 7">
    <name type="scientific">Emiliania huxleyi (strain CCMP1516)</name>
    <dbReference type="NCBI Taxonomy" id="280463"/>
    <lineage>
        <taxon>Eukaryota</taxon>
        <taxon>Haptista</taxon>
        <taxon>Haptophyta</taxon>
        <taxon>Prymnesiophyceae</taxon>
        <taxon>Isochrysidales</taxon>
        <taxon>Noelaerhabdaceae</taxon>
        <taxon>Emiliania</taxon>
    </lineage>
</organism>
<evidence type="ECO:0000259" key="5">
    <source>
        <dbReference type="SMART" id="SM00829"/>
    </source>
</evidence>
<dbReference type="Proteomes" id="UP000013827">
    <property type="component" value="Unassembled WGS sequence"/>
</dbReference>
<dbReference type="SUPFAM" id="SSF50129">
    <property type="entry name" value="GroES-like"/>
    <property type="match status" value="1"/>
</dbReference>
<proteinExistence type="predicted"/>
<dbReference type="eggNOG" id="KOG1202">
    <property type="taxonomic scope" value="Eukaryota"/>
</dbReference>
<dbReference type="Pfam" id="PF08659">
    <property type="entry name" value="KR"/>
    <property type="match status" value="1"/>
</dbReference>
<keyword evidence="1" id="KW-0596">Phosphopantetheine</keyword>
<dbReference type="CDD" id="cd05195">
    <property type="entry name" value="enoyl_red"/>
    <property type="match status" value="1"/>
</dbReference>
<evidence type="ECO:0000256" key="1">
    <source>
        <dbReference type="ARBA" id="ARBA00022450"/>
    </source>
</evidence>
<evidence type="ECO:0000256" key="2">
    <source>
        <dbReference type="ARBA" id="ARBA00022553"/>
    </source>
</evidence>
<evidence type="ECO:0008006" key="8">
    <source>
        <dbReference type="Google" id="ProtNLM"/>
    </source>
</evidence>
<evidence type="ECO:0000313" key="7">
    <source>
        <dbReference type="Proteomes" id="UP000013827"/>
    </source>
</evidence>
<keyword evidence="7" id="KW-1185">Reference proteome</keyword>
<dbReference type="SMART" id="SM00829">
    <property type="entry name" value="PKS_ER"/>
    <property type="match status" value="1"/>
</dbReference>
<dbReference type="GO" id="GO:0016491">
    <property type="term" value="F:oxidoreductase activity"/>
    <property type="evidence" value="ECO:0007669"/>
    <property type="project" value="InterPro"/>
</dbReference>
<reference evidence="7" key="1">
    <citation type="journal article" date="2013" name="Nature">
        <title>Pan genome of the phytoplankton Emiliania underpins its global distribution.</title>
        <authorList>
            <person name="Read B.A."/>
            <person name="Kegel J."/>
            <person name="Klute M.J."/>
            <person name="Kuo A."/>
            <person name="Lefebvre S.C."/>
            <person name="Maumus F."/>
            <person name="Mayer C."/>
            <person name="Miller J."/>
            <person name="Monier A."/>
            <person name="Salamov A."/>
            <person name="Young J."/>
            <person name="Aguilar M."/>
            <person name="Claverie J.M."/>
            <person name="Frickenhaus S."/>
            <person name="Gonzalez K."/>
            <person name="Herman E.K."/>
            <person name="Lin Y.C."/>
            <person name="Napier J."/>
            <person name="Ogata H."/>
            <person name="Sarno A.F."/>
            <person name="Shmutz J."/>
            <person name="Schroeder D."/>
            <person name="de Vargas C."/>
            <person name="Verret F."/>
            <person name="von Dassow P."/>
            <person name="Valentin K."/>
            <person name="Van de Peer Y."/>
            <person name="Wheeler G."/>
            <person name="Dacks J.B."/>
            <person name="Delwiche C.F."/>
            <person name="Dyhrman S.T."/>
            <person name="Glockner G."/>
            <person name="John U."/>
            <person name="Richards T."/>
            <person name="Worden A.Z."/>
            <person name="Zhang X."/>
            <person name="Grigoriev I.V."/>
            <person name="Allen A.E."/>
            <person name="Bidle K."/>
            <person name="Borodovsky M."/>
            <person name="Bowler C."/>
            <person name="Brownlee C."/>
            <person name="Cock J.M."/>
            <person name="Elias M."/>
            <person name="Gladyshev V.N."/>
            <person name="Groth M."/>
            <person name="Guda C."/>
            <person name="Hadaegh A."/>
            <person name="Iglesias-Rodriguez M.D."/>
            <person name="Jenkins J."/>
            <person name="Jones B.M."/>
            <person name="Lawson T."/>
            <person name="Leese F."/>
            <person name="Lindquist E."/>
            <person name="Lobanov A."/>
            <person name="Lomsadze A."/>
            <person name="Malik S.B."/>
            <person name="Marsh M.E."/>
            <person name="Mackinder L."/>
            <person name="Mock T."/>
            <person name="Mueller-Roeber B."/>
            <person name="Pagarete A."/>
            <person name="Parker M."/>
            <person name="Probert I."/>
            <person name="Quesneville H."/>
            <person name="Raines C."/>
            <person name="Rensing S.A."/>
            <person name="Riano-Pachon D.M."/>
            <person name="Richier S."/>
            <person name="Rokitta S."/>
            <person name="Shiraiwa Y."/>
            <person name="Soanes D.M."/>
            <person name="van der Giezen M."/>
            <person name="Wahlund T.M."/>
            <person name="Williams B."/>
            <person name="Wilson W."/>
            <person name="Wolfe G."/>
            <person name="Wurch L.L."/>
        </authorList>
    </citation>
    <scope>NUCLEOTIDE SEQUENCE</scope>
</reference>
<dbReference type="Gene3D" id="3.40.50.720">
    <property type="entry name" value="NAD(P)-binding Rossmann-like Domain"/>
    <property type="match status" value="2"/>
</dbReference>
<dbReference type="InterPro" id="IPR050091">
    <property type="entry name" value="PKS_NRPS_Biosynth_Enz"/>
</dbReference>
<sequence>MNLGDSYLNKERPLQQRCTSTRHGSLASARLAASTAPHRPVASPLNFRDVLNVLGAYPGDPGPPGSDCAAVIAARGAGVSHLKVGDAALGHGLAALASVARSDSRLMAAIDKSLSFEQACTLPTTWATVHMSLLAARPTSGHDVLLHAGAGGVGLASQEYCHFIGNRAMADVGRPYKHFYLARMGLTGRLLSSRDMGAFALGASKLLGSGRLRFSLNSLSADFIACTFALLRQDGRLCEIGKRAVWSYERHAAALHSNFTMIALDSTIDQMPVWVRGTLQLLSGRADAFVLHGLPLQTFDLEKNVLEAFRTLQSGTNTGKVVVRIPKTAPTPPRGAHLLSGGTGGLGLVTGKWLGESGVSSVVLAARGGKVAPADGEKLKKIAKCGFSVVKCDAAELTDTARMVGAILAKGCTLAGVWHAAGVLSDGLLRAQNSSTVKRVFAPKVAGAWALQQAAATSPLDTYVLFSSIAALIGGGGQSNYAAANGMLDSLGACRRTRAMNATSVEWGPWAAVGMAADESINARIQASGIGLISLEQGTLAFQATLQPAVSGVMSLAAGSLGGPIKLYFDARGAVSNLRVVSQEEDDSEPVHGEVKLHVGAVGLNFRDVLNVLGVYPGDPRSGEI</sequence>
<dbReference type="EnsemblProtists" id="EOD38765">
    <property type="protein sequence ID" value="EOD38765"/>
    <property type="gene ID" value="EMIHUDRAFT_224172"/>
</dbReference>
<evidence type="ECO:0000313" key="6">
    <source>
        <dbReference type="EnsemblProtists" id="EOD38765"/>
    </source>
</evidence>
<dbReference type="GO" id="GO:0004312">
    <property type="term" value="F:fatty acid synthase activity"/>
    <property type="evidence" value="ECO:0007669"/>
    <property type="project" value="TreeGrafter"/>
</dbReference>
<accession>A0A0D3KSN0</accession>
<dbReference type="SMART" id="SM00822">
    <property type="entry name" value="PKS_KR"/>
    <property type="match status" value="1"/>
</dbReference>
<dbReference type="SUPFAM" id="SSF51735">
    <property type="entry name" value="NAD(P)-binding Rossmann-fold domains"/>
    <property type="match status" value="2"/>
</dbReference>
<dbReference type="GeneID" id="17284035"/>
<name>A0A0D3KSN0_EMIH1</name>
<dbReference type="Gene3D" id="3.90.180.10">
    <property type="entry name" value="Medium-chain alcohol dehydrogenases, catalytic domain"/>
    <property type="match status" value="2"/>
</dbReference>